<dbReference type="Proteomes" id="UP000662185">
    <property type="component" value="Unassembled WGS sequence"/>
</dbReference>
<dbReference type="RefSeq" id="WP_190559599.1">
    <property type="nucleotide sequence ID" value="NZ_JACJQU010000004.1"/>
</dbReference>
<protein>
    <submittedName>
        <fullName evidence="1">Uncharacterized protein</fullName>
    </submittedName>
</protein>
<dbReference type="InterPro" id="IPR054637">
    <property type="entry name" value="Asr1405_Asl0597-like"/>
</dbReference>
<dbReference type="EMBL" id="JACJQU010000004">
    <property type="protein sequence ID" value="MBD2293832.1"/>
    <property type="molecule type" value="Genomic_DNA"/>
</dbReference>
<reference evidence="2" key="1">
    <citation type="journal article" date="2020" name="ISME J.">
        <title>Comparative genomics reveals insights into cyanobacterial evolution and habitat adaptation.</title>
        <authorList>
            <person name="Chen M.Y."/>
            <person name="Teng W.K."/>
            <person name="Zhao L."/>
            <person name="Hu C.X."/>
            <person name="Zhou Y.K."/>
            <person name="Han B.P."/>
            <person name="Song L.R."/>
            <person name="Shu W.S."/>
        </authorList>
    </citation>
    <scope>NUCLEOTIDE SEQUENCE [LARGE SCALE GENOMIC DNA]</scope>
    <source>
        <strain evidence="2">FACHB-251</strain>
    </source>
</reference>
<proteinExistence type="predicted"/>
<accession>A0A926WG43</accession>
<dbReference type="NCBIfam" id="NF045598">
    <property type="entry name" value="asr1405_asl0597"/>
    <property type="match status" value="1"/>
</dbReference>
<evidence type="ECO:0000313" key="2">
    <source>
        <dbReference type="Proteomes" id="UP000662185"/>
    </source>
</evidence>
<evidence type="ECO:0000313" key="1">
    <source>
        <dbReference type="EMBL" id="MBD2293832.1"/>
    </source>
</evidence>
<gene>
    <name evidence="1" type="ORF">H6G06_10075</name>
</gene>
<sequence length="85" mass="10037">MKSSSSETGIKYVVEVNWADRWQVYQRLNELDIPCRCETNQPLQVEIANPQIAVQLWSVVRQFTASRQDLIGSLEDCWRSRYQKF</sequence>
<comment type="caution">
    <text evidence="1">The sequence shown here is derived from an EMBL/GenBank/DDBJ whole genome shotgun (WGS) entry which is preliminary data.</text>
</comment>
<dbReference type="AlphaFoldDB" id="A0A926WG43"/>
<keyword evidence="2" id="KW-1185">Reference proteome</keyword>
<name>A0A926WG43_9NOST</name>
<organism evidence="1 2">
    <name type="scientific">Anabaena sphaerica FACHB-251</name>
    <dbReference type="NCBI Taxonomy" id="2692883"/>
    <lineage>
        <taxon>Bacteria</taxon>
        <taxon>Bacillati</taxon>
        <taxon>Cyanobacteriota</taxon>
        <taxon>Cyanophyceae</taxon>
        <taxon>Nostocales</taxon>
        <taxon>Nostocaceae</taxon>
        <taxon>Anabaena</taxon>
    </lineage>
</organism>